<accession>A0A0A8YRB0</accession>
<reference evidence="1" key="1">
    <citation type="submission" date="2014-09" db="EMBL/GenBank/DDBJ databases">
        <authorList>
            <person name="Magalhaes I.L.F."/>
            <person name="Oliveira U."/>
            <person name="Santos F.R."/>
            <person name="Vidigal T.H.D.A."/>
            <person name="Brescovit A.D."/>
            <person name="Santos A.J."/>
        </authorList>
    </citation>
    <scope>NUCLEOTIDE SEQUENCE</scope>
    <source>
        <tissue evidence="1">Shoot tissue taken approximately 20 cm above the soil surface</tissue>
    </source>
</reference>
<dbReference type="AlphaFoldDB" id="A0A0A8YRB0"/>
<name>A0A0A8YRB0_ARUDO</name>
<evidence type="ECO:0000313" key="1">
    <source>
        <dbReference type="EMBL" id="JAD24922.1"/>
    </source>
</evidence>
<dbReference type="EMBL" id="GBRH01272973">
    <property type="protein sequence ID" value="JAD24922.1"/>
    <property type="molecule type" value="Transcribed_RNA"/>
</dbReference>
<protein>
    <submittedName>
        <fullName evidence="1">Uncharacterized protein</fullName>
    </submittedName>
</protein>
<reference evidence="1" key="2">
    <citation type="journal article" date="2015" name="Data Brief">
        <title>Shoot transcriptome of the giant reed, Arundo donax.</title>
        <authorList>
            <person name="Barrero R.A."/>
            <person name="Guerrero F.D."/>
            <person name="Moolhuijzen P."/>
            <person name="Goolsby J.A."/>
            <person name="Tidwell J."/>
            <person name="Bellgard S.E."/>
            <person name="Bellgard M.I."/>
        </authorList>
    </citation>
    <scope>NUCLEOTIDE SEQUENCE</scope>
    <source>
        <tissue evidence="1">Shoot tissue taken approximately 20 cm above the soil surface</tissue>
    </source>
</reference>
<sequence>MFDAIDFLIRPLTIRLIKKLCKYHLFCCDLFYH</sequence>
<proteinExistence type="predicted"/>
<organism evidence="1">
    <name type="scientific">Arundo donax</name>
    <name type="common">Giant reed</name>
    <name type="synonym">Donax arundinaceus</name>
    <dbReference type="NCBI Taxonomy" id="35708"/>
    <lineage>
        <taxon>Eukaryota</taxon>
        <taxon>Viridiplantae</taxon>
        <taxon>Streptophyta</taxon>
        <taxon>Embryophyta</taxon>
        <taxon>Tracheophyta</taxon>
        <taxon>Spermatophyta</taxon>
        <taxon>Magnoliopsida</taxon>
        <taxon>Liliopsida</taxon>
        <taxon>Poales</taxon>
        <taxon>Poaceae</taxon>
        <taxon>PACMAD clade</taxon>
        <taxon>Arundinoideae</taxon>
        <taxon>Arundineae</taxon>
        <taxon>Arundo</taxon>
    </lineage>
</organism>